<dbReference type="Pfam" id="PF07085">
    <property type="entry name" value="DRTGG"/>
    <property type="match status" value="1"/>
</dbReference>
<proteinExistence type="predicted"/>
<accession>X1P2C9</accession>
<organism evidence="2">
    <name type="scientific">marine sediment metagenome</name>
    <dbReference type="NCBI Taxonomy" id="412755"/>
    <lineage>
        <taxon>unclassified sequences</taxon>
        <taxon>metagenomes</taxon>
        <taxon>ecological metagenomes</taxon>
    </lineage>
</organism>
<evidence type="ECO:0000259" key="1">
    <source>
        <dbReference type="Pfam" id="PF07085"/>
    </source>
</evidence>
<dbReference type="SUPFAM" id="SSF75138">
    <property type="entry name" value="HprK N-terminal domain-like"/>
    <property type="match status" value="1"/>
</dbReference>
<dbReference type="AlphaFoldDB" id="X1P2C9"/>
<dbReference type="InterPro" id="IPR010766">
    <property type="entry name" value="DRTGG"/>
</dbReference>
<reference evidence="2" key="1">
    <citation type="journal article" date="2014" name="Front. Microbiol.">
        <title>High frequency of phylogenetically diverse reductive dehalogenase-homologous genes in deep subseafloor sedimentary metagenomes.</title>
        <authorList>
            <person name="Kawai M."/>
            <person name="Futagami T."/>
            <person name="Toyoda A."/>
            <person name="Takaki Y."/>
            <person name="Nishi S."/>
            <person name="Hori S."/>
            <person name="Arai W."/>
            <person name="Tsubouchi T."/>
            <person name="Morono Y."/>
            <person name="Uchiyama I."/>
            <person name="Ito T."/>
            <person name="Fujiyama A."/>
            <person name="Inagaki F."/>
            <person name="Takami H."/>
        </authorList>
    </citation>
    <scope>NUCLEOTIDE SEQUENCE</scope>
    <source>
        <strain evidence="2">Expedition CK06-06</strain>
    </source>
</reference>
<dbReference type="EMBL" id="BARV01024741">
    <property type="protein sequence ID" value="GAI36601.1"/>
    <property type="molecule type" value="Genomic_DNA"/>
</dbReference>
<feature type="domain" description="DRTGG" evidence="1">
    <location>
        <begin position="5"/>
        <end position="91"/>
    </location>
</feature>
<evidence type="ECO:0000313" key="2">
    <source>
        <dbReference type="EMBL" id="GAI36601.1"/>
    </source>
</evidence>
<dbReference type="InterPro" id="IPR028979">
    <property type="entry name" value="Ser_kin/Pase_Hpr-like_N_sf"/>
</dbReference>
<sequence length="127" mass="13827">MSGELVENIMLGAMTVDPGPAYFGRKANKAVIVRGERPDMQLAALETPTRCLVISGDTAPIPSVRYNAEHKKVPIILTKGDVTAAVSSIEDALGKTRFNQESKLSRLIEIMEQHFNFPAVYKGLGLN</sequence>
<name>X1P2C9_9ZZZZ</name>
<comment type="caution">
    <text evidence="2">The sequence shown here is derived from an EMBL/GenBank/DDBJ whole genome shotgun (WGS) entry which is preliminary data.</text>
</comment>
<dbReference type="Gene3D" id="3.40.1390.20">
    <property type="entry name" value="HprK N-terminal domain-like"/>
    <property type="match status" value="1"/>
</dbReference>
<gene>
    <name evidence="2" type="ORF">S06H3_40328</name>
</gene>
<protein>
    <recommendedName>
        <fullName evidence="1">DRTGG domain-containing protein</fullName>
    </recommendedName>
</protein>